<dbReference type="RefSeq" id="WP_230554322.1">
    <property type="nucleotide sequence ID" value="NZ_JAJISD010000021.1"/>
</dbReference>
<reference evidence="1 2" key="1">
    <citation type="submission" date="2021-11" db="EMBL/GenBank/DDBJ databases">
        <authorList>
            <person name="Lee D.-H."/>
            <person name="Kim S.-B."/>
        </authorList>
    </citation>
    <scope>NUCLEOTIDE SEQUENCE [LARGE SCALE GENOMIC DNA]</scope>
    <source>
        <strain evidence="1 2">KCTC 52223</strain>
    </source>
</reference>
<dbReference type="Proteomes" id="UP001198862">
    <property type="component" value="Unassembled WGS sequence"/>
</dbReference>
<dbReference type="Gene3D" id="3.60.60.10">
    <property type="entry name" value="Penicillin V Acylase, Chain A"/>
    <property type="match status" value="1"/>
</dbReference>
<organism evidence="1 2">
    <name type="scientific">Reyranella aquatilis</name>
    <dbReference type="NCBI Taxonomy" id="2035356"/>
    <lineage>
        <taxon>Bacteria</taxon>
        <taxon>Pseudomonadati</taxon>
        <taxon>Pseudomonadota</taxon>
        <taxon>Alphaproteobacteria</taxon>
        <taxon>Hyphomicrobiales</taxon>
        <taxon>Reyranellaceae</taxon>
        <taxon>Reyranella</taxon>
    </lineage>
</organism>
<evidence type="ECO:0000313" key="1">
    <source>
        <dbReference type="EMBL" id="MCC8432951.1"/>
    </source>
</evidence>
<gene>
    <name evidence="1" type="ORF">LJ725_28615</name>
</gene>
<protein>
    <submittedName>
        <fullName evidence="1">Uncharacterized protein</fullName>
    </submittedName>
</protein>
<evidence type="ECO:0000313" key="2">
    <source>
        <dbReference type="Proteomes" id="UP001198862"/>
    </source>
</evidence>
<sequence length="329" mass="36395">MEGDAAVHVGWREAEALAVREACLGWLPLGGLLARLADPIVRGWMKRAGTPYAAEIDAVARTLKRPGIWLLHGAYLFGCTALADDTAQGPRLRRTLDWPFPGLGRLVEVRRQRGPAGAFLNVTWPGFVGVLTAVAPARFAASINQAPMRRRWRTPMLLWLDYALNALAGLRGSGRLPPEHLLRQVFETCTSFDEARNLLESTPVARPVLFLLVGTEPGERIVIEREETSARTFRDETVFANDWRERSDNWRPRACGDGAPVENNIRRRTALAVWTGRDADEFEWVTAPVLNACTRLSVEMCPATGQLTVAGWETDERGSAARVTAISAF</sequence>
<proteinExistence type="predicted"/>
<dbReference type="EMBL" id="JAJISD010000021">
    <property type="protein sequence ID" value="MCC8432951.1"/>
    <property type="molecule type" value="Genomic_DNA"/>
</dbReference>
<keyword evidence="2" id="KW-1185">Reference proteome</keyword>
<dbReference type="PANTHER" id="PTHR28583">
    <property type="entry name" value="ACID AMIDASE"/>
    <property type="match status" value="1"/>
</dbReference>
<accession>A0ABS8L3R3</accession>
<comment type="caution">
    <text evidence="1">The sequence shown here is derived from an EMBL/GenBank/DDBJ whole genome shotgun (WGS) entry which is preliminary data.</text>
</comment>
<dbReference type="PANTHER" id="PTHR28583:SF4">
    <property type="entry name" value="N-ACYLETHANOLAMINE-HYDROLYZING ACID AMIDASE"/>
    <property type="match status" value="1"/>
</dbReference>
<name>A0ABS8L3R3_9HYPH</name>